<evidence type="ECO:0000256" key="3">
    <source>
        <dbReference type="ARBA" id="ARBA00022491"/>
    </source>
</evidence>
<dbReference type="Gene3D" id="1.10.10.10">
    <property type="entry name" value="Winged helix-like DNA-binding domain superfamily/Winged helix DNA-binding domain"/>
    <property type="match status" value="1"/>
</dbReference>
<dbReference type="Pfam" id="PF00126">
    <property type="entry name" value="HTH_1"/>
    <property type="match status" value="1"/>
</dbReference>
<dbReference type="InterPro" id="IPR050389">
    <property type="entry name" value="LysR-type_TF"/>
</dbReference>
<dbReference type="GO" id="GO:0003677">
    <property type="term" value="F:DNA binding"/>
    <property type="evidence" value="ECO:0007669"/>
    <property type="project" value="UniProtKB-KW"/>
</dbReference>
<dbReference type="InterPro" id="IPR036390">
    <property type="entry name" value="WH_DNA-bd_sf"/>
</dbReference>
<dbReference type="Gene3D" id="3.40.190.10">
    <property type="entry name" value="Periplasmic binding protein-like II"/>
    <property type="match status" value="2"/>
</dbReference>
<evidence type="ECO:0000256" key="5">
    <source>
        <dbReference type="ARBA" id="ARBA00023125"/>
    </source>
</evidence>
<dbReference type="GO" id="GO:0003700">
    <property type="term" value="F:DNA-binding transcription factor activity"/>
    <property type="evidence" value="ECO:0007669"/>
    <property type="project" value="InterPro"/>
</dbReference>
<evidence type="ECO:0000256" key="6">
    <source>
        <dbReference type="ARBA" id="ARBA00023159"/>
    </source>
</evidence>
<dbReference type="AlphaFoldDB" id="A0A1C7P8F6"/>
<feature type="domain" description="HTH lysR-type" evidence="8">
    <location>
        <begin position="6"/>
        <end position="63"/>
    </location>
</feature>
<comment type="caution">
    <text evidence="9">The sequence shown here is derived from an EMBL/GenBank/DDBJ whole genome shotgun (WGS) entry which is preliminary data.</text>
</comment>
<keyword evidence="10" id="KW-1185">Reference proteome</keyword>
<keyword evidence="9" id="KW-0614">Plasmid</keyword>
<evidence type="ECO:0000256" key="7">
    <source>
        <dbReference type="ARBA" id="ARBA00023163"/>
    </source>
</evidence>
<keyword evidence="2" id="KW-0536">Nodulation</keyword>
<dbReference type="Pfam" id="PF03466">
    <property type="entry name" value="LysR_substrate"/>
    <property type="match status" value="1"/>
</dbReference>
<evidence type="ECO:0000259" key="8">
    <source>
        <dbReference type="PROSITE" id="PS50931"/>
    </source>
</evidence>
<evidence type="ECO:0000313" key="9">
    <source>
        <dbReference type="EMBL" id="OBZ97553.1"/>
    </source>
</evidence>
<accession>A0A1C7P8F6</accession>
<dbReference type="InterPro" id="IPR005119">
    <property type="entry name" value="LysR_subst-bd"/>
</dbReference>
<sequence>MRFRRLDLNLIIYLDALLTENSVSRAAERVNISQSAMSDALARLRSYFQDHLLVQVGREMVPTPLALSMKGSIRNVLLQVESVVSSALEFDAKTSTRRFRFLASDYVTDVLLAGLLLRLERVAPYITFDVRSFGGRFMEDFEQGDLDLLFTPKGYATDRHPTVTLFQESFVCVAWKGMRLGGELTTDQFESMGHICVSLGDTRTSTYDEWFMKHRGETRHVAVTVPSFRVAFEFLTGSSRLLTCHRRHALKFAHQYELEILRPPFTIPPIDLQMQWHRYTENDPGLAWIRNEVLQFAKSI</sequence>
<evidence type="ECO:0000313" key="10">
    <source>
        <dbReference type="Proteomes" id="UP000093111"/>
    </source>
</evidence>
<keyword evidence="7" id="KW-0804">Transcription</keyword>
<dbReference type="EMBL" id="LGLV01000001">
    <property type="protein sequence ID" value="OBZ97553.1"/>
    <property type="molecule type" value="Genomic_DNA"/>
</dbReference>
<protein>
    <recommendedName>
        <fullName evidence="8">HTH lysR-type domain-containing protein</fullName>
    </recommendedName>
</protein>
<comment type="similarity">
    <text evidence="1">Belongs to the LysR transcriptional regulatory family.</text>
</comment>
<dbReference type="SUPFAM" id="SSF46785">
    <property type="entry name" value="Winged helix' DNA-binding domain"/>
    <property type="match status" value="1"/>
</dbReference>
<dbReference type="PROSITE" id="PS50931">
    <property type="entry name" value="HTH_LYSR"/>
    <property type="match status" value="1"/>
</dbReference>
<dbReference type="InterPro" id="IPR036388">
    <property type="entry name" value="WH-like_DNA-bd_sf"/>
</dbReference>
<dbReference type="Proteomes" id="UP000093111">
    <property type="component" value="Plasmid pF5.1a"/>
</dbReference>
<keyword evidence="3" id="KW-0678">Repressor</keyword>
<dbReference type="SUPFAM" id="SSF53850">
    <property type="entry name" value="Periplasmic binding protein-like II"/>
    <property type="match status" value="1"/>
</dbReference>
<dbReference type="InterPro" id="IPR000847">
    <property type="entry name" value="LysR_HTH_N"/>
</dbReference>
<dbReference type="PANTHER" id="PTHR30118:SF6">
    <property type="entry name" value="HTH-TYPE TRANSCRIPTIONAL REGULATOR LEUO"/>
    <property type="match status" value="1"/>
</dbReference>
<reference evidence="9 10" key="1">
    <citation type="journal article" date="2016" name="Syst. Appl. Microbiol.">
        <title>Pararhizobium polonicum sp. nov. isolated from tumors on stone fruit rootstocks.</title>
        <authorList>
            <person name="Pulawska J."/>
            <person name="Kuzmanovic N."/>
            <person name="Willems A."/>
            <person name="Pothier J.F."/>
        </authorList>
    </citation>
    <scope>NUCLEOTIDE SEQUENCE [LARGE SCALE GENOMIC DNA]</scope>
    <source>
        <strain evidence="9 10">F5.1</strain>
        <plasmid evidence="9">pF5.1a</plasmid>
    </source>
</reference>
<evidence type="ECO:0000256" key="2">
    <source>
        <dbReference type="ARBA" id="ARBA00022458"/>
    </source>
</evidence>
<organism evidence="9 10">
    <name type="scientific">Pararhizobium polonicum</name>
    <dbReference type="NCBI Taxonomy" id="1612624"/>
    <lineage>
        <taxon>Bacteria</taxon>
        <taxon>Pseudomonadati</taxon>
        <taxon>Pseudomonadota</taxon>
        <taxon>Alphaproteobacteria</taxon>
        <taxon>Hyphomicrobiales</taxon>
        <taxon>Rhizobiaceae</taxon>
        <taxon>Rhizobium/Agrobacterium group</taxon>
        <taxon>Pararhizobium</taxon>
    </lineage>
</organism>
<name>A0A1C7P8F6_9HYPH</name>
<geneLocation type="plasmid" evidence="10">
    <name>pf5.1a</name>
</geneLocation>
<dbReference type="PANTHER" id="PTHR30118">
    <property type="entry name" value="HTH-TYPE TRANSCRIPTIONAL REGULATOR LEUO-RELATED"/>
    <property type="match status" value="1"/>
</dbReference>
<proteinExistence type="inferred from homology"/>
<evidence type="ECO:0000256" key="1">
    <source>
        <dbReference type="ARBA" id="ARBA00009437"/>
    </source>
</evidence>
<keyword evidence="5" id="KW-0238">DNA-binding</keyword>
<keyword evidence="6" id="KW-0010">Activator</keyword>
<evidence type="ECO:0000256" key="4">
    <source>
        <dbReference type="ARBA" id="ARBA00023015"/>
    </source>
</evidence>
<gene>
    <name evidence="9" type="ORF">ADU59_00630</name>
</gene>
<dbReference type="OrthoDB" id="8455878at2"/>
<dbReference type="RefSeq" id="WP_068950713.1">
    <property type="nucleotide sequence ID" value="NZ_CM004502.1"/>
</dbReference>
<keyword evidence="4" id="KW-0805">Transcription regulation</keyword>